<evidence type="ECO:0000256" key="2">
    <source>
        <dbReference type="ARBA" id="ARBA00022741"/>
    </source>
</evidence>
<dbReference type="STRING" id="253628.A0A0D2A621"/>
<dbReference type="SUPFAM" id="SSF50249">
    <property type="entry name" value="Nucleic acid-binding proteins"/>
    <property type="match status" value="1"/>
</dbReference>
<dbReference type="SUPFAM" id="SSF55681">
    <property type="entry name" value="Class II aaRS and biotin synthetases"/>
    <property type="match status" value="1"/>
</dbReference>
<accession>A0A0D2A621</accession>
<feature type="domain" description="Aminoacyl-transfer RNA synthetases class-II family profile" evidence="5">
    <location>
        <begin position="235"/>
        <end position="588"/>
    </location>
</feature>
<dbReference type="RefSeq" id="XP_016212058.1">
    <property type="nucleotide sequence ID" value="XM_016359976.1"/>
</dbReference>
<dbReference type="Gene3D" id="2.40.50.140">
    <property type="entry name" value="Nucleic acid-binding proteins"/>
    <property type="match status" value="1"/>
</dbReference>
<dbReference type="RefSeq" id="XP_016212057.1">
    <property type="nucleotide sequence ID" value="XM_016359975.1"/>
</dbReference>
<dbReference type="InterPro" id="IPR012340">
    <property type="entry name" value="NA-bd_OB-fold"/>
</dbReference>
<dbReference type="PANTHER" id="PTHR42918">
    <property type="entry name" value="LYSYL-TRNA SYNTHETASE"/>
    <property type="match status" value="1"/>
</dbReference>
<dbReference type="InterPro" id="IPR018149">
    <property type="entry name" value="Lys-tRNA-synth_II_C"/>
</dbReference>
<keyword evidence="8" id="KW-1185">Reference proteome</keyword>
<proteinExistence type="predicted"/>
<dbReference type="AlphaFoldDB" id="A0A0D2A621"/>
<keyword evidence="1 6" id="KW-0436">Ligase</keyword>
<dbReference type="GeneID" id="27314319"/>
<dbReference type="InterPro" id="IPR004364">
    <property type="entry name" value="Aa-tRNA-synt_II"/>
</dbReference>
<evidence type="ECO:0000256" key="1">
    <source>
        <dbReference type="ARBA" id="ARBA00022598"/>
    </source>
</evidence>
<dbReference type="Gene3D" id="3.30.930.10">
    <property type="entry name" value="Bira Bifunctional Protein, Domain 2"/>
    <property type="match status" value="1"/>
</dbReference>
<dbReference type="InterPro" id="IPR045864">
    <property type="entry name" value="aa-tRNA-synth_II/BPL/LPL"/>
</dbReference>
<keyword evidence="4" id="KW-0030">Aminoacyl-tRNA synthetase</keyword>
<sequence length="613" mass="68634">MSRSLSLALRPCLNASVKPRCRDAYLRFYTANTQAKNQRKVAEPDDQLDSLWSSVSYRKRLRQLTALHPEGQNAPTDSLYPRIGKEKRLSPAQFRRQAEKLNLAPGDWARKVEFKLQGKIQRVRAMSRKLLFLDVVENEHRVQVMVSLENLQKKGTYSSTEVDDLRKRISVGDYYAFSGVAHRTPNGELTLSIQELPQLLAPSLHILPTTITDKETLARLPQLDLLLHPKRRDLLRLRHVIEQTIAGYLDNAGFIKVTTPILAADTGGAAAQPFETSTNEIPNVPLRLRIAPEIGLKKLTAAGLGAVYEIGPCFRNEGLDSTHNPEFTTCEFYKPFTSLDTLMSMTEELLVQMARACQEAVETRLTSLEKQDLTSEYFLSAPSTFARLPFLPTLLERIREVLPGSRLPRRLDESAVQELLELFAQLQQKAPELEIKTPVNPTASRLLDSLSSYFIEPLCQKPTFITGHPAIMSPLAKSYYDPRTDQVLSARAELFVGGVEFANLYEEENDPFMQARKFLQQARGTAALTNEFGIDLSHEEVKARLSPSQQYYVRVLELGLPPTGGWGCGIERLVMLFGGAKRISEVLPFGSLRSVIAMGTGVDAKGRLVVDKA</sequence>
<organism evidence="6 8">
    <name type="scientific">Verruconis gallopava</name>
    <dbReference type="NCBI Taxonomy" id="253628"/>
    <lineage>
        <taxon>Eukaryota</taxon>
        <taxon>Fungi</taxon>
        <taxon>Dikarya</taxon>
        <taxon>Ascomycota</taxon>
        <taxon>Pezizomycotina</taxon>
        <taxon>Dothideomycetes</taxon>
        <taxon>Pleosporomycetidae</taxon>
        <taxon>Venturiales</taxon>
        <taxon>Sympoventuriaceae</taxon>
        <taxon>Verruconis</taxon>
    </lineage>
</organism>
<dbReference type="GO" id="GO:0000049">
    <property type="term" value="F:tRNA binding"/>
    <property type="evidence" value="ECO:0007669"/>
    <property type="project" value="TreeGrafter"/>
</dbReference>
<dbReference type="Proteomes" id="UP000053259">
    <property type="component" value="Unassembled WGS sequence"/>
</dbReference>
<evidence type="ECO:0000313" key="8">
    <source>
        <dbReference type="Proteomes" id="UP000053259"/>
    </source>
</evidence>
<dbReference type="PROSITE" id="PS50862">
    <property type="entry name" value="AA_TRNA_LIGASE_II"/>
    <property type="match status" value="1"/>
</dbReference>
<dbReference type="PRINTS" id="PR00982">
    <property type="entry name" value="TRNASYNTHLYS"/>
</dbReference>
<dbReference type="GO" id="GO:0004824">
    <property type="term" value="F:lysine-tRNA ligase activity"/>
    <property type="evidence" value="ECO:0007669"/>
    <property type="project" value="InterPro"/>
</dbReference>
<dbReference type="OrthoDB" id="21243at2759"/>
<dbReference type="GO" id="GO:0005524">
    <property type="term" value="F:ATP binding"/>
    <property type="evidence" value="ECO:0007669"/>
    <property type="project" value="UniProtKB-KW"/>
</dbReference>
<evidence type="ECO:0000259" key="5">
    <source>
        <dbReference type="PROSITE" id="PS50862"/>
    </source>
</evidence>
<reference evidence="6 8" key="1">
    <citation type="submission" date="2015-01" db="EMBL/GenBank/DDBJ databases">
        <title>The Genome Sequence of Ochroconis gallopava CBS43764.</title>
        <authorList>
            <consortium name="The Broad Institute Genomics Platform"/>
            <person name="Cuomo C."/>
            <person name="de Hoog S."/>
            <person name="Gorbushina A."/>
            <person name="Stielow B."/>
            <person name="Teixiera M."/>
            <person name="Abouelleil A."/>
            <person name="Chapman S.B."/>
            <person name="Priest M."/>
            <person name="Young S.K."/>
            <person name="Wortman J."/>
            <person name="Nusbaum C."/>
            <person name="Birren B."/>
        </authorList>
    </citation>
    <scope>NUCLEOTIDE SEQUENCE [LARGE SCALE GENOMIC DNA]</scope>
    <source>
        <strain evidence="6 8">CBS 43764</strain>
    </source>
</reference>
<evidence type="ECO:0000313" key="7">
    <source>
        <dbReference type="EMBL" id="KIW02189.1"/>
    </source>
</evidence>
<dbReference type="GO" id="GO:0070154">
    <property type="term" value="P:mitochondrial lysyl-tRNA aminoacylation"/>
    <property type="evidence" value="ECO:0007669"/>
    <property type="project" value="TreeGrafter"/>
</dbReference>
<dbReference type="VEuPathDB" id="FungiDB:PV09_06346"/>
<dbReference type="Pfam" id="PF00152">
    <property type="entry name" value="tRNA-synt_2"/>
    <property type="match status" value="1"/>
</dbReference>
<evidence type="ECO:0000313" key="6">
    <source>
        <dbReference type="EMBL" id="KIW02188.1"/>
    </source>
</evidence>
<dbReference type="HOGENOM" id="CLU_008255_6_0_1"/>
<keyword evidence="3" id="KW-0067">ATP-binding</keyword>
<dbReference type="InterPro" id="IPR006195">
    <property type="entry name" value="aa-tRNA-synth_II"/>
</dbReference>
<dbReference type="PANTHER" id="PTHR42918:SF5">
    <property type="entry name" value="LYSINE--TRNA LIGASE, MITOCHONDRIAL"/>
    <property type="match status" value="1"/>
</dbReference>
<evidence type="ECO:0000256" key="3">
    <source>
        <dbReference type="ARBA" id="ARBA00022840"/>
    </source>
</evidence>
<dbReference type="EMBL" id="KN847550">
    <property type="protein sequence ID" value="KIW02189.1"/>
    <property type="molecule type" value="Genomic_DNA"/>
</dbReference>
<keyword evidence="2" id="KW-0547">Nucleotide-binding</keyword>
<dbReference type="GO" id="GO:0005739">
    <property type="term" value="C:mitochondrion"/>
    <property type="evidence" value="ECO:0007669"/>
    <property type="project" value="TreeGrafter"/>
</dbReference>
<name>A0A0D2A621_9PEZI</name>
<evidence type="ECO:0000256" key="4">
    <source>
        <dbReference type="ARBA" id="ARBA00023146"/>
    </source>
</evidence>
<gene>
    <name evidence="6" type="ORF">PV09_06346</name>
</gene>
<dbReference type="EMBL" id="KN847550">
    <property type="protein sequence ID" value="KIW02188.1"/>
    <property type="molecule type" value="Genomic_DNA"/>
</dbReference>
<protein>
    <submittedName>
        <fullName evidence="6 7">Lysine-tRNA ligase</fullName>
    </submittedName>
</protein>